<accession>A0A0A8ZN04</accession>
<name>A0A0A8ZN04_ARUDO</name>
<organism evidence="1">
    <name type="scientific">Arundo donax</name>
    <name type="common">Giant reed</name>
    <name type="synonym">Donax arundinaceus</name>
    <dbReference type="NCBI Taxonomy" id="35708"/>
    <lineage>
        <taxon>Eukaryota</taxon>
        <taxon>Viridiplantae</taxon>
        <taxon>Streptophyta</taxon>
        <taxon>Embryophyta</taxon>
        <taxon>Tracheophyta</taxon>
        <taxon>Spermatophyta</taxon>
        <taxon>Magnoliopsida</taxon>
        <taxon>Liliopsida</taxon>
        <taxon>Poales</taxon>
        <taxon>Poaceae</taxon>
        <taxon>PACMAD clade</taxon>
        <taxon>Arundinoideae</taxon>
        <taxon>Arundineae</taxon>
        <taxon>Arundo</taxon>
    </lineage>
</organism>
<evidence type="ECO:0000313" key="1">
    <source>
        <dbReference type="EMBL" id="JAD40171.1"/>
    </source>
</evidence>
<protein>
    <submittedName>
        <fullName evidence="1">Uncharacterized protein</fullName>
    </submittedName>
</protein>
<dbReference type="EMBL" id="GBRH01257724">
    <property type="protein sequence ID" value="JAD40171.1"/>
    <property type="molecule type" value="Transcribed_RNA"/>
</dbReference>
<reference evidence="1" key="1">
    <citation type="submission" date="2014-09" db="EMBL/GenBank/DDBJ databases">
        <authorList>
            <person name="Magalhaes I.L.F."/>
            <person name="Oliveira U."/>
            <person name="Santos F.R."/>
            <person name="Vidigal T.H.D.A."/>
            <person name="Brescovit A.D."/>
            <person name="Santos A.J."/>
        </authorList>
    </citation>
    <scope>NUCLEOTIDE SEQUENCE</scope>
    <source>
        <tissue evidence="1">Shoot tissue taken approximately 20 cm above the soil surface</tissue>
    </source>
</reference>
<proteinExistence type="predicted"/>
<reference evidence="1" key="2">
    <citation type="journal article" date="2015" name="Data Brief">
        <title>Shoot transcriptome of the giant reed, Arundo donax.</title>
        <authorList>
            <person name="Barrero R.A."/>
            <person name="Guerrero F.D."/>
            <person name="Moolhuijzen P."/>
            <person name="Goolsby J.A."/>
            <person name="Tidwell J."/>
            <person name="Bellgard S.E."/>
            <person name="Bellgard M.I."/>
        </authorList>
    </citation>
    <scope>NUCLEOTIDE SEQUENCE</scope>
    <source>
        <tissue evidence="1">Shoot tissue taken approximately 20 cm above the soil surface</tissue>
    </source>
</reference>
<dbReference type="AlphaFoldDB" id="A0A0A8ZN04"/>
<sequence length="78" mass="9117">MSTTFNCVRATHDKCENVYFICHFLLLWPCASQDGALHTPVLLKRLEPAILNRTFPCSTICQVEAVYILFYFNFCHYH</sequence>